<evidence type="ECO:0000313" key="8">
    <source>
        <dbReference type="EMBL" id="PFX17336.1"/>
    </source>
</evidence>
<dbReference type="PANTHER" id="PTHR11640">
    <property type="entry name" value="NEPHRIN"/>
    <property type="match status" value="1"/>
</dbReference>
<evidence type="ECO:0000256" key="6">
    <source>
        <dbReference type="SAM" id="SignalP"/>
    </source>
</evidence>
<evidence type="ECO:0000256" key="1">
    <source>
        <dbReference type="ARBA" id="ARBA00004479"/>
    </source>
</evidence>
<feature type="chain" id="PRO_5012699279" description="Ig-like domain-containing protein" evidence="6">
    <location>
        <begin position="34"/>
        <end position="355"/>
    </location>
</feature>
<keyword evidence="9" id="KW-1185">Reference proteome</keyword>
<organism evidence="8 9">
    <name type="scientific">Stylophora pistillata</name>
    <name type="common">Smooth cauliflower coral</name>
    <dbReference type="NCBI Taxonomy" id="50429"/>
    <lineage>
        <taxon>Eukaryota</taxon>
        <taxon>Metazoa</taxon>
        <taxon>Cnidaria</taxon>
        <taxon>Anthozoa</taxon>
        <taxon>Hexacorallia</taxon>
        <taxon>Scleractinia</taxon>
        <taxon>Astrocoeniina</taxon>
        <taxon>Pocilloporidae</taxon>
        <taxon>Stylophora</taxon>
    </lineage>
</organism>
<dbReference type="PROSITE" id="PS50835">
    <property type="entry name" value="IG_LIKE"/>
    <property type="match status" value="3"/>
</dbReference>
<dbReference type="Pfam" id="PF07686">
    <property type="entry name" value="V-set"/>
    <property type="match status" value="1"/>
</dbReference>
<comment type="caution">
    <text evidence="8">The sequence shown here is derived from an EMBL/GenBank/DDBJ whole genome shotgun (WGS) entry which is preliminary data.</text>
</comment>
<feature type="domain" description="Ig-like" evidence="7">
    <location>
        <begin position="48"/>
        <end position="125"/>
    </location>
</feature>
<dbReference type="GO" id="GO:0005886">
    <property type="term" value="C:plasma membrane"/>
    <property type="evidence" value="ECO:0007669"/>
    <property type="project" value="TreeGrafter"/>
</dbReference>
<feature type="domain" description="Ig-like" evidence="7">
    <location>
        <begin position="136"/>
        <end position="229"/>
    </location>
</feature>
<dbReference type="InterPro" id="IPR003599">
    <property type="entry name" value="Ig_sub"/>
</dbReference>
<dbReference type="GO" id="GO:0005911">
    <property type="term" value="C:cell-cell junction"/>
    <property type="evidence" value="ECO:0007669"/>
    <property type="project" value="TreeGrafter"/>
</dbReference>
<dbReference type="Proteomes" id="UP000225706">
    <property type="component" value="Unassembled WGS sequence"/>
</dbReference>
<proteinExistence type="predicted"/>
<name>A0A2B4RJH9_STYPI</name>
<dbReference type="InterPro" id="IPR013783">
    <property type="entry name" value="Ig-like_fold"/>
</dbReference>
<keyword evidence="6" id="KW-0732">Signal</keyword>
<protein>
    <recommendedName>
        <fullName evidence="7">Ig-like domain-containing protein</fullName>
    </recommendedName>
</protein>
<keyword evidence="5" id="KW-0393">Immunoglobulin domain</keyword>
<dbReference type="PANTHER" id="PTHR11640:SF31">
    <property type="entry name" value="IRREGULAR CHIASM C-ROUGHEST PROTEIN-RELATED"/>
    <property type="match status" value="1"/>
</dbReference>
<dbReference type="InterPro" id="IPR051275">
    <property type="entry name" value="Cell_adhesion_signaling"/>
</dbReference>
<dbReference type="GO" id="GO:0050839">
    <property type="term" value="F:cell adhesion molecule binding"/>
    <property type="evidence" value="ECO:0007669"/>
    <property type="project" value="TreeGrafter"/>
</dbReference>
<dbReference type="Gene3D" id="2.60.40.10">
    <property type="entry name" value="Immunoglobulins"/>
    <property type="match status" value="2"/>
</dbReference>
<dbReference type="GO" id="GO:0098609">
    <property type="term" value="P:cell-cell adhesion"/>
    <property type="evidence" value="ECO:0007669"/>
    <property type="project" value="TreeGrafter"/>
</dbReference>
<dbReference type="AlphaFoldDB" id="A0A2B4RJH9"/>
<gene>
    <name evidence="8" type="ORF">AWC38_SpisGene18345</name>
</gene>
<dbReference type="InterPro" id="IPR007110">
    <property type="entry name" value="Ig-like_dom"/>
</dbReference>
<keyword evidence="3" id="KW-1015">Disulfide bond</keyword>
<dbReference type="InterPro" id="IPR013106">
    <property type="entry name" value="Ig_V-set"/>
</dbReference>
<accession>A0A2B4RJH9</accession>
<evidence type="ECO:0000256" key="3">
    <source>
        <dbReference type="ARBA" id="ARBA00023157"/>
    </source>
</evidence>
<dbReference type="OrthoDB" id="5972832at2759"/>
<dbReference type="STRING" id="50429.A0A2B4RJH9"/>
<evidence type="ECO:0000259" key="7">
    <source>
        <dbReference type="PROSITE" id="PS50835"/>
    </source>
</evidence>
<feature type="signal peptide" evidence="6">
    <location>
        <begin position="1"/>
        <end position="33"/>
    </location>
</feature>
<evidence type="ECO:0000256" key="4">
    <source>
        <dbReference type="ARBA" id="ARBA00023180"/>
    </source>
</evidence>
<evidence type="ECO:0000313" key="9">
    <source>
        <dbReference type="Proteomes" id="UP000225706"/>
    </source>
</evidence>
<keyword evidence="2" id="KW-0472">Membrane</keyword>
<dbReference type="SUPFAM" id="SSF48726">
    <property type="entry name" value="Immunoglobulin"/>
    <property type="match status" value="2"/>
</dbReference>
<evidence type="ECO:0000256" key="5">
    <source>
        <dbReference type="ARBA" id="ARBA00023319"/>
    </source>
</evidence>
<comment type="subcellular location">
    <subcellularLocation>
        <location evidence="1">Membrane</location>
        <topology evidence="1">Single-pass type I membrane protein</topology>
    </subcellularLocation>
</comment>
<dbReference type="CDD" id="cd00096">
    <property type="entry name" value="Ig"/>
    <property type="match status" value="2"/>
</dbReference>
<dbReference type="InterPro" id="IPR036179">
    <property type="entry name" value="Ig-like_dom_sf"/>
</dbReference>
<evidence type="ECO:0000256" key="2">
    <source>
        <dbReference type="ARBA" id="ARBA00023136"/>
    </source>
</evidence>
<dbReference type="SMART" id="SM00409">
    <property type="entry name" value="IG"/>
    <property type="match status" value="3"/>
</dbReference>
<feature type="domain" description="Ig-like" evidence="7">
    <location>
        <begin position="241"/>
        <end position="325"/>
    </location>
</feature>
<reference evidence="9" key="1">
    <citation type="journal article" date="2017" name="bioRxiv">
        <title>Comparative analysis of the genomes of Stylophora pistillata and Acropora digitifera provides evidence for extensive differences between species of corals.</title>
        <authorList>
            <person name="Voolstra C.R."/>
            <person name="Li Y."/>
            <person name="Liew Y.J."/>
            <person name="Baumgarten S."/>
            <person name="Zoccola D."/>
            <person name="Flot J.-F."/>
            <person name="Tambutte S."/>
            <person name="Allemand D."/>
            <person name="Aranda M."/>
        </authorList>
    </citation>
    <scope>NUCLEOTIDE SEQUENCE [LARGE SCALE GENOMIC DNA]</scope>
</reference>
<keyword evidence="4" id="KW-0325">Glycoprotein</keyword>
<dbReference type="EMBL" id="LSMT01000480">
    <property type="protein sequence ID" value="PFX17336.1"/>
    <property type="molecule type" value="Genomic_DNA"/>
</dbReference>
<sequence length="355" mass="39415">MKNQNFEQDTRLSSSQLFLLFSLSLALFEDVSSAPTTKCEIKASCSAPAGCQITKEITVNPGAKIPTNCAITVRGTEKILTWQQAKQRIVRNTGPLDLVLHEVGESNNGKYVCQCTAVHFTRAVDLLRGSSSPNIISKDKKLELECVFSAWPLPAVVNWYKDKQPVIDRARLPMMNGTKGIYQSLEKIWLNEKEAIRSVLRFPSGSEEHEGFYTCISANGIQGWSSNISYMVQLIFICPLPQAPTTSSSVVSASKLSNVSLTCLIDSDESGCPDDLYWYKNNDRVPLASSNKYNIVVKPTHSKCKQEFILTIFNVTEEDKGKYSCHWMCEYENTTKASIVLKVSTGSTTGNLYSS</sequence>